<dbReference type="AlphaFoldDB" id="A0A5J6MGP2"/>
<dbReference type="InterPro" id="IPR029058">
    <property type="entry name" value="AB_hydrolase_fold"/>
</dbReference>
<accession>A0A5J6MGP2</accession>
<name>A0A5J6MGP2_9PROT</name>
<dbReference type="Proteomes" id="UP000326202">
    <property type="component" value="Chromosome"/>
</dbReference>
<evidence type="ECO:0000256" key="1">
    <source>
        <dbReference type="ARBA" id="ARBA00022801"/>
    </source>
</evidence>
<dbReference type="KEGG" id="htq:FRZ44_18740"/>
<evidence type="ECO:0000259" key="2">
    <source>
        <dbReference type="Pfam" id="PF07859"/>
    </source>
</evidence>
<sequence length="269" mass="29153">MRIEDYPPQEPFSEVGKRYHDEAMRLGAGIVGEDHRYGEDPYQGVALYRPAKPNGRVLAFLHGGGWTNGYKEWMAFMAPAFTAAGYLFASIGYRLAPQHVFPAGVDDAAAGFAWVWRESGGKPIFIGGHSAGGHYASLLAVTRDWQGRLGIAGDAIRGCLPISGVYDFAAGSGLAMRPRFLGTGDTERAASPIHRIDGRPRPFFMAHGERDFPHLIRQAEAMEAALKAAGAEVSRIVLPGRDHFTASYAGGEPDGPWVPAAIDWMNKQP</sequence>
<evidence type="ECO:0000313" key="4">
    <source>
        <dbReference type="Proteomes" id="UP000326202"/>
    </source>
</evidence>
<dbReference type="InterPro" id="IPR050300">
    <property type="entry name" value="GDXG_lipolytic_enzyme"/>
</dbReference>
<keyword evidence="4" id="KW-1185">Reference proteome</keyword>
<keyword evidence="1" id="KW-0378">Hydrolase</keyword>
<gene>
    <name evidence="3" type="ORF">FRZ44_18740</name>
</gene>
<dbReference type="PANTHER" id="PTHR48081:SF33">
    <property type="entry name" value="KYNURENINE FORMAMIDASE"/>
    <property type="match status" value="1"/>
</dbReference>
<feature type="domain" description="Alpha/beta hydrolase fold-3" evidence="2">
    <location>
        <begin position="59"/>
        <end position="243"/>
    </location>
</feature>
<dbReference type="InterPro" id="IPR013094">
    <property type="entry name" value="AB_hydrolase_3"/>
</dbReference>
<dbReference type="SUPFAM" id="SSF53474">
    <property type="entry name" value="alpha/beta-Hydrolases"/>
    <property type="match status" value="1"/>
</dbReference>
<dbReference type="PANTHER" id="PTHR48081">
    <property type="entry name" value="AB HYDROLASE SUPERFAMILY PROTEIN C4A8.06C"/>
    <property type="match status" value="1"/>
</dbReference>
<protein>
    <recommendedName>
        <fullName evidence="2">Alpha/beta hydrolase fold-3 domain-containing protein</fullName>
    </recommendedName>
</protein>
<dbReference type="RefSeq" id="WP_191908508.1">
    <property type="nucleotide sequence ID" value="NZ_CP042906.1"/>
</dbReference>
<dbReference type="GO" id="GO:0016787">
    <property type="term" value="F:hydrolase activity"/>
    <property type="evidence" value="ECO:0007669"/>
    <property type="project" value="UniProtKB-KW"/>
</dbReference>
<evidence type="ECO:0000313" key="3">
    <source>
        <dbReference type="EMBL" id="QEX16579.1"/>
    </source>
</evidence>
<reference evidence="3 4" key="1">
    <citation type="submission" date="2019-08" db="EMBL/GenBank/DDBJ databases">
        <title>Hyperibacter terrae gen. nov., sp. nov. and Hyperibacter viscosus sp. nov., two new members in the family Rhodospirillaceae isolated from the rhizosphere of Hypericum perforatum.</title>
        <authorList>
            <person name="Noviana Z."/>
        </authorList>
    </citation>
    <scope>NUCLEOTIDE SEQUENCE [LARGE SCALE GENOMIC DNA]</scope>
    <source>
        <strain evidence="3 4">R5913</strain>
    </source>
</reference>
<organism evidence="3 4">
    <name type="scientific">Hypericibacter terrae</name>
    <dbReference type="NCBI Taxonomy" id="2602015"/>
    <lineage>
        <taxon>Bacteria</taxon>
        <taxon>Pseudomonadati</taxon>
        <taxon>Pseudomonadota</taxon>
        <taxon>Alphaproteobacteria</taxon>
        <taxon>Rhodospirillales</taxon>
        <taxon>Dongiaceae</taxon>
        <taxon>Hypericibacter</taxon>
    </lineage>
</organism>
<proteinExistence type="predicted"/>
<dbReference type="Gene3D" id="3.40.50.1820">
    <property type="entry name" value="alpha/beta hydrolase"/>
    <property type="match status" value="1"/>
</dbReference>
<dbReference type="EMBL" id="CP042906">
    <property type="protein sequence ID" value="QEX16579.1"/>
    <property type="molecule type" value="Genomic_DNA"/>
</dbReference>
<dbReference type="Pfam" id="PF07859">
    <property type="entry name" value="Abhydrolase_3"/>
    <property type="match status" value="1"/>
</dbReference>